<dbReference type="InterPro" id="IPR029787">
    <property type="entry name" value="Nucleotide_cyclase"/>
</dbReference>
<dbReference type="InterPro" id="IPR001054">
    <property type="entry name" value="A/G_cyclase"/>
</dbReference>
<dbReference type="CDD" id="cd07302">
    <property type="entry name" value="CHD"/>
    <property type="match status" value="1"/>
</dbReference>
<protein>
    <submittedName>
        <fullName evidence="2">Adenylate cyclase</fullName>
    </submittedName>
</protein>
<dbReference type="PROSITE" id="PS50125">
    <property type="entry name" value="GUANYLATE_CYCLASE_2"/>
    <property type="match status" value="1"/>
</dbReference>
<proteinExistence type="predicted"/>
<sequence>MGLDQRFHSLEDFVASHASHVDGVVDCGDGSAVPIKGVEIEAAILFADISGFSTRTIGMSPVETLIYVQTFFGWITSQALRGRPGIVDKYIGDEAMVIFSKDFGSAEPVTDAIQAAVDMVRNDPHAYRPHVDIAFGRVIAGFAGTPLRYNVSVFGRPVALAARCAGIKPDDPEMASPDIALPDSDWGGRSLDDFSTPGIPESLKLSEEARSVALKGVGEVSIREIFNEAIWVAHPSAEDRTREALEGLRSNNRYWPR</sequence>
<evidence type="ECO:0000313" key="2">
    <source>
        <dbReference type="EMBL" id="GID61971.1"/>
    </source>
</evidence>
<gene>
    <name evidence="2" type="ORF">Aco03nite_103750</name>
</gene>
<dbReference type="EMBL" id="BOMG01000151">
    <property type="protein sequence ID" value="GID61971.1"/>
    <property type="molecule type" value="Genomic_DNA"/>
</dbReference>
<dbReference type="Proteomes" id="UP000612282">
    <property type="component" value="Unassembled WGS sequence"/>
</dbReference>
<accession>A0ABQ3XTW4</accession>
<dbReference type="Pfam" id="PF00211">
    <property type="entry name" value="Guanylate_cyc"/>
    <property type="match status" value="1"/>
</dbReference>
<evidence type="ECO:0000313" key="3">
    <source>
        <dbReference type="Proteomes" id="UP000612282"/>
    </source>
</evidence>
<dbReference type="Gene3D" id="3.30.70.1230">
    <property type="entry name" value="Nucleotide cyclase"/>
    <property type="match status" value="1"/>
</dbReference>
<keyword evidence="3" id="KW-1185">Reference proteome</keyword>
<name>A0ABQ3XTW4_9ACTN</name>
<evidence type="ECO:0000259" key="1">
    <source>
        <dbReference type="PROSITE" id="PS50125"/>
    </source>
</evidence>
<reference evidence="2 3" key="1">
    <citation type="submission" date="2021-01" db="EMBL/GenBank/DDBJ databases">
        <title>Whole genome shotgun sequence of Actinoplanes couchii NBRC 106145.</title>
        <authorList>
            <person name="Komaki H."/>
            <person name="Tamura T."/>
        </authorList>
    </citation>
    <scope>NUCLEOTIDE SEQUENCE [LARGE SCALE GENOMIC DNA]</scope>
    <source>
        <strain evidence="2 3">NBRC 106145</strain>
    </source>
</reference>
<dbReference type="SUPFAM" id="SSF55073">
    <property type="entry name" value="Nucleotide cyclase"/>
    <property type="match status" value="1"/>
</dbReference>
<feature type="domain" description="Guanylate cyclase" evidence="1">
    <location>
        <begin position="43"/>
        <end position="165"/>
    </location>
</feature>
<dbReference type="RefSeq" id="WP_203810468.1">
    <property type="nucleotide sequence ID" value="NZ_BAAAQE010000039.1"/>
</dbReference>
<comment type="caution">
    <text evidence="2">The sequence shown here is derived from an EMBL/GenBank/DDBJ whole genome shotgun (WGS) entry which is preliminary data.</text>
</comment>
<organism evidence="2 3">
    <name type="scientific">Actinoplanes couchii</name>
    <dbReference type="NCBI Taxonomy" id="403638"/>
    <lineage>
        <taxon>Bacteria</taxon>
        <taxon>Bacillati</taxon>
        <taxon>Actinomycetota</taxon>
        <taxon>Actinomycetes</taxon>
        <taxon>Micromonosporales</taxon>
        <taxon>Micromonosporaceae</taxon>
        <taxon>Actinoplanes</taxon>
    </lineage>
</organism>